<keyword evidence="2" id="KW-1185">Reference proteome</keyword>
<comment type="caution">
    <text evidence="1">The sequence shown here is derived from an EMBL/GenBank/DDBJ whole genome shotgun (WGS) entry which is preliminary data.</text>
</comment>
<name>A0A1V9EXL3_9BACT</name>
<accession>A0A1V9EXL3</accession>
<organism evidence="1 2">
    <name type="scientific">Niastella yeongjuensis</name>
    <dbReference type="NCBI Taxonomy" id="354355"/>
    <lineage>
        <taxon>Bacteria</taxon>
        <taxon>Pseudomonadati</taxon>
        <taxon>Bacteroidota</taxon>
        <taxon>Chitinophagia</taxon>
        <taxon>Chitinophagales</taxon>
        <taxon>Chitinophagaceae</taxon>
        <taxon>Niastella</taxon>
    </lineage>
</organism>
<gene>
    <name evidence="1" type="ORF">A4H97_03210</name>
</gene>
<evidence type="ECO:0000313" key="2">
    <source>
        <dbReference type="Proteomes" id="UP000192610"/>
    </source>
</evidence>
<protein>
    <submittedName>
        <fullName evidence="1">Uncharacterized protein</fullName>
    </submittedName>
</protein>
<evidence type="ECO:0000313" key="1">
    <source>
        <dbReference type="EMBL" id="OQP50849.1"/>
    </source>
</evidence>
<dbReference type="EMBL" id="LVXG01000012">
    <property type="protein sequence ID" value="OQP50849.1"/>
    <property type="molecule type" value="Genomic_DNA"/>
</dbReference>
<dbReference type="Proteomes" id="UP000192610">
    <property type="component" value="Unassembled WGS sequence"/>
</dbReference>
<reference evidence="2" key="1">
    <citation type="submission" date="2016-04" db="EMBL/GenBank/DDBJ databases">
        <authorList>
            <person name="Chen L."/>
            <person name="Zhuang W."/>
            <person name="Wang G."/>
        </authorList>
    </citation>
    <scope>NUCLEOTIDE SEQUENCE [LARGE SCALE GENOMIC DNA]</scope>
    <source>
        <strain evidence="2">17621</strain>
    </source>
</reference>
<proteinExistence type="predicted"/>
<sequence length="74" mass="8540">MTAQVYRLSDCRNRHRVPGTCDLGPGNQPLITREAFFNQNPDTACKGIFLNQLSIRQIFFENYLIFCLFVPNQS</sequence>
<dbReference type="AlphaFoldDB" id="A0A1V9EXL3"/>